<dbReference type="Proteomes" id="UP000006050">
    <property type="component" value="Chromosome"/>
</dbReference>
<name>I3Z677_BELBD</name>
<dbReference type="InterPro" id="IPR050583">
    <property type="entry name" value="Mycobacterial_A85_antigen"/>
</dbReference>
<dbReference type="AlphaFoldDB" id="I3Z677"/>
<proteinExistence type="predicted"/>
<gene>
    <name evidence="2" type="ordered locus">Belba_2178</name>
</gene>
<feature type="signal peptide" evidence="1">
    <location>
        <begin position="1"/>
        <end position="37"/>
    </location>
</feature>
<dbReference type="HOGENOM" id="CLU_037618_2_0_10"/>
<evidence type="ECO:0000313" key="3">
    <source>
        <dbReference type="Proteomes" id="UP000006050"/>
    </source>
</evidence>
<dbReference type="KEGG" id="bbd:Belba_2178"/>
<dbReference type="PANTHER" id="PTHR48098:SF1">
    <property type="entry name" value="DIACYLGLYCEROL ACYLTRANSFERASE_MYCOLYLTRANSFERASE AG85A"/>
    <property type="match status" value="1"/>
</dbReference>
<keyword evidence="1" id="KW-0732">Signal</keyword>
<evidence type="ECO:0000256" key="1">
    <source>
        <dbReference type="SAM" id="SignalP"/>
    </source>
</evidence>
<protein>
    <submittedName>
        <fullName evidence="2">Enterochelin esterase-like enzyme</fullName>
    </submittedName>
</protein>
<sequence length="294" mass="33207">MPINKRIILFLNSQNTMKSLKLPAILFIALISNFSFAQDSNIIAPNGFDKPQEGISKGEVKKISYPSTTVGKDRVANIYFPPGYVATQEYPVLYLLHGIGGDEREWLDQGHPEIILDNLYAENKVKPMIIVMPNGRAMKNDRAEGNIFGEEQVKAFATFEQDLMVDLIPFIEKNYKVKSGVENRAVAGLSMGGGQSLNFGLNHPEDFAWIGSFSPAPNTKQGEGLLPKPEATKANLKLLFLSCGDQDNLMNVSNRTHDFLNEQGIEHIYRIIPDHYHNFEYWKNELYYFAQLIF</sequence>
<dbReference type="InterPro" id="IPR029058">
    <property type="entry name" value="AB_hydrolase_fold"/>
</dbReference>
<dbReference type="SUPFAM" id="SSF53474">
    <property type="entry name" value="alpha/beta-Hydrolases"/>
    <property type="match status" value="1"/>
</dbReference>
<dbReference type="GO" id="GO:0016747">
    <property type="term" value="F:acyltransferase activity, transferring groups other than amino-acyl groups"/>
    <property type="evidence" value="ECO:0007669"/>
    <property type="project" value="TreeGrafter"/>
</dbReference>
<dbReference type="Gene3D" id="3.40.50.1820">
    <property type="entry name" value="alpha/beta hydrolase"/>
    <property type="match status" value="1"/>
</dbReference>
<dbReference type="STRING" id="866536.Belba_2178"/>
<dbReference type="EMBL" id="CP003281">
    <property type="protein sequence ID" value="AFL84745.1"/>
    <property type="molecule type" value="Genomic_DNA"/>
</dbReference>
<feature type="chain" id="PRO_5003684205" evidence="1">
    <location>
        <begin position="38"/>
        <end position="294"/>
    </location>
</feature>
<accession>I3Z677</accession>
<dbReference type="PATRIC" id="fig|866536.3.peg.2244"/>
<reference evidence="3" key="1">
    <citation type="submission" date="2012-06" db="EMBL/GenBank/DDBJ databases">
        <title>The complete genome of Belliella baltica DSM 15883.</title>
        <authorList>
            <person name="Lucas S."/>
            <person name="Copeland A."/>
            <person name="Lapidus A."/>
            <person name="Goodwin L."/>
            <person name="Pitluck S."/>
            <person name="Peters L."/>
            <person name="Mikhailova N."/>
            <person name="Davenport K."/>
            <person name="Kyrpides N."/>
            <person name="Mavromatis K."/>
            <person name="Pagani I."/>
            <person name="Ivanova N."/>
            <person name="Ovchinnikova G."/>
            <person name="Zeytun A."/>
            <person name="Detter J.C."/>
            <person name="Han C."/>
            <person name="Land M."/>
            <person name="Hauser L."/>
            <person name="Markowitz V."/>
            <person name="Cheng J.-F."/>
            <person name="Hugenholtz P."/>
            <person name="Woyke T."/>
            <person name="Wu D."/>
            <person name="Tindall B."/>
            <person name="Pomrenke H."/>
            <person name="Brambilla E."/>
            <person name="Klenk H.-P."/>
            <person name="Eisen J.A."/>
        </authorList>
    </citation>
    <scope>NUCLEOTIDE SEQUENCE [LARGE SCALE GENOMIC DNA]</scope>
    <source>
        <strain evidence="3">DSM 15883 / CIP 108006 / LMG 21964 / BA134</strain>
    </source>
</reference>
<dbReference type="PANTHER" id="PTHR48098">
    <property type="entry name" value="ENTEROCHELIN ESTERASE-RELATED"/>
    <property type="match status" value="1"/>
</dbReference>
<dbReference type="Pfam" id="PF00756">
    <property type="entry name" value="Esterase"/>
    <property type="match status" value="1"/>
</dbReference>
<evidence type="ECO:0000313" key="2">
    <source>
        <dbReference type="EMBL" id="AFL84745.1"/>
    </source>
</evidence>
<keyword evidence="3" id="KW-1185">Reference proteome</keyword>
<organism evidence="2 3">
    <name type="scientific">Belliella baltica (strain DSM 15883 / CIP 108006 / LMG 21964 / BA134)</name>
    <dbReference type="NCBI Taxonomy" id="866536"/>
    <lineage>
        <taxon>Bacteria</taxon>
        <taxon>Pseudomonadati</taxon>
        <taxon>Bacteroidota</taxon>
        <taxon>Cytophagia</taxon>
        <taxon>Cytophagales</taxon>
        <taxon>Cyclobacteriaceae</taxon>
        <taxon>Belliella</taxon>
    </lineage>
</organism>
<dbReference type="InterPro" id="IPR000801">
    <property type="entry name" value="Esterase-like"/>
</dbReference>
<dbReference type="eggNOG" id="COG2382">
    <property type="taxonomic scope" value="Bacteria"/>
</dbReference>